<sequence>MKLVKLNSATSNSFISNCLYLITLIMVQFTFGQNINNRSLDINDSDKLIRLPESFIIESDIDPVTYNLGPADKIGLSIMSTSHSTYVLTVTPTGQLWIPEIGVVEVSGLTIPDAEIKVQEFIQNVKFKSAEISLVLLNIRKFKVQITGALISPGFVNVSAVDRLTDIIHR</sequence>
<dbReference type="InterPro" id="IPR049712">
    <property type="entry name" value="Poly_export"/>
</dbReference>
<keyword evidence="2" id="KW-0472">Membrane</keyword>
<dbReference type="InterPro" id="IPR003715">
    <property type="entry name" value="Poly_export_N"/>
</dbReference>
<gene>
    <name evidence="4" type="ORF">METZ01_LOCUS388793</name>
</gene>
<dbReference type="PANTHER" id="PTHR33619:SF3">
    <property type="entry name" value="POLYSACCHARIDE EXPORT PROTEIN GFCE-RELATED"/>
    <property type="match status" value="1"/>
</dbReference>
<dbReference type="PANTHER" id="PTHR33619">
    <property type="entry name" value="POLYSACCHARIDE EXPORT PROTEIN GFCE-RELATED"/>
    <property type="match status" value="1"/>
</dbReference>
<keyword evidence="2" id="KW-0812">Transmembrane</keyword>
<evidence type="ECO:0000259" key="3">
    <source>
        <dbReference type="Pfam" id="PF02563"/>
    </source>
</evidence>
<evidence type="ECO:0000256" key="2">
    <source>
        <dbReference type="SAM" id="Phobius"/>
    </source>
</evidence>
<dbReference type="Pfam" id="PF02563">
    <property type="entry name" value="Poly_export"/>
    <property type="match status" value="1"/>
</dbReference>
<dbReference type="GO" id="GO:0015159">
    <property type="term" value="F:polysaccharide transmembrane transporter activity"/>
    <property type="evidence" value="ECO:0007669"/>
    <property type="project" value="InterPro"/>
</dbReference>
<keyword evidence="2" id="KW-1133">Transmembrane helix</keyword>
<dbReference type="AlphaFoldDB" id="A0A382UNU5"/>
<organism evidence="4">
    <name type="scientific">marine metagenome</name>
    <dbReference type="NCBI Taxonomy" id="408172"/>
    <lineage>
        <taxon>unclassified sequences</taxon>
        <taxon>metagenomes</taxon>
        <taxon>ecological metagenomes</taxon>
    </lineage>
</organism>
<name>A0A382UNU5_9ZZZZ</name>
<dbReference type="EMBL" id="UINC01145668">
    <property type="protein sequence ID" value="SVD35939.1"/>
    <property type="molecule type" value="Genomic_DNA"/>
</dbReference>
<evidence type="ECO:0000313" key="4">
    <source>
        <dbReference type="EMBL" id="SVD35939.1"/>
    </source>
</evidence>
<evidence type="ECO:0000256" key="1">
    <source>
        <dbReference type="ARBA" id="ARBA00022729"/>
    </source>
</evidence>
<feature type="transmembrane region" description="Helical" evidence="2">
    <location>
        <begin position="12"/>
        <end position="31"/>
    </location>
</feature>
<proteinExistence type="predicted"/>
<protein>
    <recommendedName>
        <fullName evidence="3">Polysaccharide export protein N-terminal domain-containing protein</fullName>
    </recommendedName>
</protein>
<keyword evidence="1" id="KW-0732">Signal</keyword>
<reference evidence="4" key="1">
    <citation type="submission" date="2018-05" db="EMBL/GenBank/DDBJ databases">
        <authorList>
            <person name="Lanie J.A."/>
            <person name="Ng W.-L."/>
            <person name="Kazmierczak K.M."/>
            <person name="Andrzejewski T.M."/>
            <person name="Davidsen T.M."/>
            <person name="Wayne K.J."/>
            <person name="Tettelin H."/>
            <person name="Glass J.I."/>
            <person name="Rusch D."/>
            <person name="Podicherti R."/>
            <person name="Tsui H.-C.T."/>
            <person name="Winkler M.E."/>
        </authorList>
    </citation>
    <scope>NUCLEOTIDE SEQUENCE</scope>
</reference>
<feature type="non-terminal residue" evidence="4">
    <location>
        <position position="170"/>
    </location>
</feature>
<accession>A0A382UNU5</accession>
<feature type="domain" description="Polysaccharide export protein N-terminal" evidence="3">
    <location>
        <begin position="64"/>
        <end position="124"/>
    </location>
</feature>